<sequence length="1131" mass="128097">MEAGPAEEAAPASNVERILAALSEQATAIQRHDQALSEILCLLNPHSQTTMAQVATSPSAPLPTPEPKLPPPQRFDGSPENCRGFITQCTLIFQLQPSCFPTDSSKVAYIITLLTGKALDWASALWDKESPITSNFQCFLAEMKRVFLHSADRGEAGRRLLRLSQGSRSAAEFAIEFRTLATESGWDEHALRAIFHHALSPKLKDELAFRDSPSDLESLIDLAIRVDHRLKERQTERQQETVTARPDNIVYPTLDPEEPMQLGTTRITPSERTRRMRERGPGARVGVIPCPISSGLTIQAVISLEQLHQVEVFIDSGAAGNFMDLKCAQDLSLDLLPLQIPLKISAVDGNPLGLGQIHQCTTALQMRIGDHQENLQFHIIHSPKIPIILGHPWLVTHNPLIDWSKGIISSWGCNSSNLHTISGQSTKCHTLCHYPLPLETQPEPPRHPEAISMDIMTIPKPQITSMSSSTPPELSRVPPEYSDLAEVFSKTRAASLPPHRPYDCPIDLLPGTCPPRGRLYSLSGPERVAMEKYLQESLNNGFIRPSTYQPECHKKMALLGPALTIEVQARIWKTAFNTPTGHYEYQVMPFGLANAPAVFQSFINDVLREMLNIFVFVYLDDILIFSRNHQEHVKHVRRVLVELLKHGLFVKLEKSEFHVSSVTFLGFIISKGSLQMDPSKILRVAYRLTPTQANYDIGNRELLAIKLALDHQQEPHLHTECQETEWQCWTGQEYQPDQTWAHSSSPSGHPGITRTYKLIRRKFWWPMMREDIQEFVSSCPTCAQSKEPRARPQGFLHPLSIPSRPWSHISLDFITGLPPSQGNTVILVVVDRFSKMCHLLPLPKLPTANQTAELLMRHVFIMHGFPQDIVSDRGPQFSSRFWKAFGRLIGSSISLSSGHHPQSNGQTERVNQEVEKTLRCLTRDNHSTWTSQLTWEPHVEVPAATRFIHRCRRSWQKARVSLRRAVHNQQKQANRYRRAGPSLRTGQRVWLSTRNLPLRVESRKLAPRYVGPFKIIKRINPVSYRLLLPRALKIHPTFHVSQLKPVLCSTLHPNRAPTPASRIVDGHPVFTVRRLLKCRQVRGRTQYLVDWEGFGPEERTWVSAKDILDPSLIKEFHQAQREHQGNVRRRS</sequence>
<comment type="subcellular location">
    <subcellularLocation>
        <location evidence="1">Nucleus</location>
    </subcellularLocation>
</comment>
<dbReference type="Pfam" id="PF00385">
    <property type="entry name" value="Chromo"/>
    <property type="match status" value="1"/>
</dbReference>
<dbReference type="PANTHER" id="PTHR37984:SF15">
    <property type="entry name" value="INTEGRASE CATALYTIC DOMAIN-CONTAINING PROTEIN"/>
    <property type="match status" value="1"/>
</dbReference>
<dbReference type="InterPro" id="IPR056924">
    <property type="entry name" value="SH3_Tf2-1"/>
</dbReference>
<evidence type="ECO:0000256" key="9">
    <source>
        <dbReference type="ARBA" id="ARBA00022908"/>
    </source>
</evidence>
<dbReference type="InterPro" id="IPR043502">
    <property type="entry name" value="DNA/RNA_pol_sf"/>
</dbReference>
<evidence type="ECO:0000256" key="10">
    <source>
        <dbReference type="ARBA" id="ARBA00022918"/>
    </source>
</evidence>
<gene>
    <name evidence="19" type="ORF">H4Q32_018082</name>
</gene>
<evidence type="ECO:0000256" key="7">
    <source>
        <dbReference type="ARBA" id="ARBA00022801"/>
    </source>
</evidence>
<proteinExistence type="inferred from homology"/>
<evidence type="ECO:0000259" key="17">
    <source>
        <dbReference type="PROSITE" id="PS50878"/>
    </source>
</evidence>
<keyword evidence="7" id="KW-0378">Hydrolase</keyword>
<dbReference type="Pfam" id="PF24626">
    <property type="entry name" value="SH3_Tf2-1"/>
    <property type="match status" value="1"/>
</dbReference>
<dbReference type="Gene3D" id="3.30.70.270">
    <property type="match status" value="1"/>
</dbReference>
<dbReference type="SUPFAM" id="SSF53098">
    <property type="entry name" value="Ribonuclease H-like"/>
    <property type="match status" value="1"/>
</dbReference>
<dbReference type="CDD" id="cd00303">
    <property type="entry name" value="retropepsin_like"/>
    <property type="match status" value="1"/>
</dbReference>
<dbReference type="InterPro" id="IPR032549">
    <property type="entry name" value="DUF4939"/>
</dbReference>
<dbReference type="InterPro" id="IPR036397">
    <property type="entry name" value="RNaseH_sf"/>
</dbReference>
<evidence type="ECO:0000256" key="14">
    <source>
        <dbReference type="ARBA" id="ARBA00039658"/>
    </source>
</evidence>
<comment type="caution">
    <text evidence="19">The sequence shown here is derived from an EMBL/GenBank/DDBJ whole genome shotgun (WGS) entry which is preliminary data.</text>
</comment>
<dbReference type="Gene3D" id="3.10.10.10">
    <property type="entry name" value="HIV Type 1 Reverse Transcriptase, subunit A, domain 1"/>
    <property type="match status" value="1"/>
</dbReference>
<keyword evidence="11" id="KW-0808">Transferase</keyword>
<evidence type="ECO:0000259" key="16">
    <source>
        <dbReference type="PROSITE" id="PS50013"/>
    </source>
</evidence>
<keyword evidence="11" id="KW-0239">DNA-directed DNA polymerase</keyword>
<dbReference type="PROSITE" id="PS50878">
    <property type="entry name" value="RT_POL"/>
    <property type="match status" value="1"/>
</dbReference>
<feature type="region of interest" description="Disordered" evidence="15">
    <location>
        <begin position="52"/>
        <end position="77"/>
    </location>
</feature>
<dbReference type="EC" id="3.1.26.4" evidence="3"/>
<dbReference type="InterPro" id="IPR000953">
    <property type="entry name" value="Chromo/chromo_shadow_dom"/>
</dbReference>
<dbReference type="PROSITE" id="PS50013">
    <property type="entry name" value="CHROMO_2"/>
    <property type="match status" value="1"/>
</dbReference>
<dbReference type="SUPFAM" id="SSF56672">
    <property type="entry name" value="DNA/RNA polymerases"/>
    <property type="match status" value="1"/>
</dbReference>
<feature type="domain" description="Chromo" evidence="16">
    <location>
        <begin position="1070"/>
        <end position="1128"/>
    </location>
</feature>
<evidence type="ECO:0000256" key="11">
    <source>
        <dbReference type="ARBA" id="ARBA00022932"/>
    </source>
</evidence>
<evidence type="ECO:0000256" key="13">
    <source>
        <dbReference type="ARBA" id="ARBA00023172"/>
    </source>
</evidence>
<dbReference type="InterPro" id="IPR041588">
    <property type="entry name" value="Integrase_H2C2"/>
</dbReference>
<dbReference type="InterPro" id="IPR021109">
    <property type="entry name" value="Peptidase_aspartic_dom_sf"/>
</dbReference>
<dbReference type="Pfam" id="PF00665">
    <property type="entry name" value="rve"/>
    <property type="match status" value="1"/>
</dbReference>
<evidence type="ECO:0000256" key="1">
    <source>
        <dbReference type="ARBA" id="ARBA00004123"/>
    </source>
</evidence>
<dbReference type="SUPFAM" id="SSF54160">
    <property type="entry name" value="Chromo domain-like"/>
    <property type="match status" value="1"/>
</dbReference>
<evidence type="ECO:0000256" key="2">
    <source>
        <dbReference type="ARBA" id="ARBA00010879"/>
    </source>
</evidence>
<evidence type="ECO:0000256" key="4">
    <source>
        <dbReference type="ARBA" id="ARBA00022670"/>
    </source>
</evidence>
<dbReference type="SMART" id="SM00298">
    <property type="entry name" value="CHROMO"/>
    <property type="match status" value="1"/>
</dbReference>
<dbReference type="SUPFAM" id="SSF50630">
    <property type="entry name" value="Acid proteases"/>
    <property type="match status" value="1"/>
</dbReference>
<dbReference type="Gene3D" id="2.40.70.10">
    <property type="entry name" value="Acid Proteases"/>
    <property type="match status" value="1"/>
</dbReference>
<keyword evidence="6" id="KW-0064">Aspartyl protease</keyword>
<keyword evidence="9" id="KW-0229">DNA integration</keyword>
<keyword evidence="10" id="KW-0695">RNA-directed DNA polymerase</keyword>
<dbReference type="Pfam" id="PF17921">
    <property type="entry name" value="Integrase_H2C2"/>
    <property type="match status" value="1"/>
</dbReference>
<dbReference type="Proteomes" id="UP000830375">
    <property type="component" value="Unassembled WGS sequence"/>
</dbReference>
<dbReference type="InterPro" id="IPR023780">
    <property type="entry name" value="Chromo_domain"/>
</dbReference>
<dbReference type="InterPro" id="IPR043128">
    <property type="entry name" value="Rev_trsase/Diguanyl_cyclase"/>
</dbReference>
<keyword evidence="4" id="KW-0645">Protease</keyword>
<evidence type="ECO:0000256" key="15">
    <source>
        <dbReference type="SAM" id="MobiDB-lite"/>
    </source>
</evidence>
<keyword evidence="13" id="KW-0233">DNA recombination</keyword>
<dbReference type="InterPro" id="IPR001584">
    <property type="entry name" value="Integrase_cat-core"/>
</dbReference>
<organism evidence="19 20">
    <name type="scientific">Labeo rohita</name>
    <name type="common">Indian major carp</name>
    <name type="synonym">Cyprinus rohita</name>
    <dbReference type="NCBI Taxonomy" id="84645"/>
    <lineage>
        <taxon>Eukaryota</taxon>
        <taxon>Metazoa</taxon>
        <taxon>Chordata</taxon>
        <taxon>Craniata</taxon>
        <taxon>Vertebrata</taxon>
        <taxon>Euteleostomi</taxon>
        <taxon>Actinopterygii</taxon>
        <taxon>Neopterygii</taxon>
        <taxon>Teleostei</taxon>
        <taxon>Ostariophysi</taxon>
        <taxon>Cypriniformes</taxon>
        <taxon>Cyprinidae</taxon>
        <taxon>Labeoninae</taxon>
        <taxon>Labeonini</taxon>
        <taxon>Labeo</taxon>
    </lineage>
</organism>
<evidence type="ECO:0000256" key="6">
    <source>
        <dbReference type="ARBA" id="ARBA00022750"/>
    </source>
</evidence>
<evidence type="ECO:0000256" key="3">
    <source>
        <dbReference type="ARBA" id="ARBA00012180"/>
    </source>
</evidence>
<keyword evidence="11" id="KW-0548">Nucleotidyltransferase</keyword>
<dbReference type="InterPro" id="IPR000477">
    <property type="entry name" value="RT_dom"/>
</dbReference>
<evidence type="ECO:0000256" key="12">
    <source>
        <dbReference type="ARBA" id="ARBA00023125"/>
    </source>
</evidence>
<evidence type="ECO:0000313" key="20">
    <source>
        <dbReference type="Proteomes" id="UP000830375"/>
    </source>
</evidence>
<evidence type="ECO:0000256" key="8">
    <source>
        <dbReference type="ARBA" id="ARBA00022842"/>
    </source>
</evidence>
<dbReference type="PANTHER" id="PTHR37984">
    <property type="entry name" value="PROTEIN CBG26694"/>
    <property type="match status" value="1"/>
</dbReference>
<name>A0ABQ8LC57_LABRO</name>
<feature type="domain" description="Integrase catalytic" evidence="18">
    <location>
        <begin position="801"/>
        <end position="989"/>
    </location>
</feature>
<reference evidence="19 20" key="1">
    <citation type="submission" date="2022-01" db="EMBL/GenBank/DDBJ databases">
        <title>A high-quality chromosome-level genome assembly of rohu carp, Labeo rohita.</title>
        <authorList>
            <person name="Arick M.A. II"/>
            <person name="Hsu C.-Y."/>
            <person name="Magbanua Z."/>
            <person name="Pechanova O."/>
            <person name="Grover C."/>
            <person name="Miller E."/>
            <person name="Thrash A."/>
            <person name="Ezzel L."/>
            <person name="Alam S."/>
            <person name="Benzie J."/>
            <person name="Hamilton M."/>
            <person name="Karsi A."/>
            <person name="Lawrence M.L."/>
            <person name="Peterson D.G."/>
        </authorList>
    </citation>
    <scope>NUCLEOTIDE SEQUENCE [LARGE SCALE GENOMIC DNA]</scope>
    <source>
        <strain evidence="20">BAU-BD-2019</strain>
        <tissue evidence="19">Blood</tissue>
    </source>
</reference>
<dbReference type="Gene3D" id="2.40.50.40">
    <property type="match status" value="1"/>
</dbReference>
<feature type="domain" description="Reverse transcriptase" evidence="17">
    <location>
        <begin position="439"/>
        <end position="669"/>
    </location>
</feature>
<keyword evidence="5" id="KW-0479">Metal-binding</keyword>
<dbReference type="Gene3D" id="1.10.340.70">
    <property type="match status" value="1"/>
</dbReference>
<dbReference type="CDD" id="cd01647">
    <property type="entry name" value="RT_LTR"/>
    <property type="match status" value="1"/>
</dbReference>
<comment type="similarity">
    <text evidence="2">Belongs to the beta type-B retroviral polymerase family. HERV class-II K(HML-2) pol subfamily.</text>
</comment>
<dbReference type="Pfam" id="PF16297">
    <property type="entry name" value="DUF4939"/>
    <property type="match status" value="1"/>
</dbReference>
<dbReference type="InterPro" id="IPR050951">
    <property type="entry name" value="Retrovirus_Pol_polyprotein"/>
</dbReference>
<evidence type="ECO:0000256" key="5">
    <source>
        <dbReference type="ARBA" id="ARBA00022723"/>
    </source>
</evidence>
<dbReference type="InterPro" id="IPR012337">
    <property type="entry name" value="RNaseH-like_sf"/>
</dbReference>
<accession>A0ABQ8LC57</accession>
<dbReference type="Gene3D" id="3.30.420.10">
    <property type="entry name" value="Ribonuclease H-like superfamily/Ribonuclease H"/>
    <property type="match status" value="1"/>
</dbReference>
<keyword evidence="8" id="KW-0460">Magnesium</keyword>
<dbReference type="Pfam" id="PF00078">
    <property type="entry name" value="RVT_1"/>
    <property type="match status" value="1"/>
</dbReference>
<keyword evidence="20" id="KW-1185">Reference proteome</keyword>
<feature type="compositionally biased region" description="Pro residues" evidence="15">
    <location>
        <begin position="60"/>
        <end position="73"/>
    </location>
</feature>
<evidence type="ECO:0000313" key="19">
    <source>
        <dbReference type="EMBL" id="KAI2648079.1"/>
    </source>
</evidence>
<dbReference type="InterPro" id="IPR016197">
    <property type="entry name" value="Chromo-like_dom_sf"/>
</dbReference>
<dbReference type="EMBL" id="JACTAM010000025">
    <property type="protein sequence ID" value="KAI2648079.1"/>
    <property type="molecule type" value="Genomic_DNA"/>
</dbReference>
<protein>
    <recommendedName>
        <fullName evidence="14">Gypsy retrotransposon integrase-like protein 1</fullName>
        <ecNumber evidence="3">3.1.26.4</ecNumber>
    </recommendedName>
</protein>
<dbReference type="PROSITE" id="PS50994">
    <property type="entry name" value="INTEGRASE"/>
    <property type="match status" value="1"/>
</dbReference>
<evidence type="ECO:0000259" key="18">
    <source>
        <dbReference type="PROSITE" id="PS50994"/>
    </source>
</evidence>
<keyword evidence="12" id="KW-0238">DNA-binding</keyword>